<proteinExistence type="evidence at transcript level"/>
<dbReference type="InterPro" id="IPR008480">
    <property type="entry name" value="DUF761_pln"/>
</dbReference>
<feature type="compositionally biased region" description="Polar residues" evidence="1">
    <location>
        <begin position="130"/>
        <end position="139"/>
    </location>
</feature>
<name>A0A140GYN2_9POAL</name>
<dbReference type="PANTHER" id="PTHR33265:SF22">
    <property type="entry name" value="OS02G0517700 PROTEIN"/>
    <property type="match status" value="1"/>
</dbReference>
<accession>A0A140GYN2</accession>
<reference evidence="2" key="1">
    <citation type="journal article" date="2016" name="Front. Plant Sci.">
        <title>Functional Identification and Characterization of Genes Cloned from Halophyte Seashore Paspalum Conferring Salinity and Cadmium Tolerance.</title>
        <authorList>
            <person name="Chen Y."/>
            <person name="Chen C."/>
            <person name="Tan Z."/>
            <person name="Liu J."/>
            <person name="Zhuang L."/>
            <person name="Yang Z."/>
            <person name="Huang B."/>
        </authorList>
    </citation>
    <scope>NUCLEOTIDE SEQUENCE</scope>
</reference>
<organism evidence="2">
    <name type="scientific">Paspalum vaginatum</name>
    <name type="common">seashore paspalum</name>
    <dbReference type="NCBI Taxonomy" id="158149"/>
    <lineage>
        <taxon>Eukaryota</taxon>
        <taxon>Viridiplantae</taxon>
        <taxon>Streptophyta</taxon>
        <taxon>Embryophyta</taxon>
        <taxon>Tracheophyta</taxon>
        <taxon>Spermatophyta</taxon>
        <taxon>Magnoliopsida</taxon>
        <taxon>Liliopsida</taxon>
        <taxon>Poales</taxon>
        <taxon>Poaceae</taxon>
        <taxon>PACMAD clade</taxon>
        <taxon>Panicoideae</taxon>
        <taxon>Andropogonodae</taxon>
        <taxon>Paspaleae</taxon>
        <taxon>Paspalinae</taxon>
        <taxon>Paspalum</taxon>
    </lineage>
</organism>
<dbReference type="PANTHER" id="PTHR33265">
    <property type="entry name" value="AVR9/CF-9 RAPIDLY ELICITED PROTEIN-RELATED"/>
    <property type="match status" value="1"/>
</dbReference>
<dbReference type="AlphaFoldDB" id="A0A140GYN2"/>
<dbReference type="Pfam" id="PF05553">
    <property type="entry name" value="DUF761"/>
    <property type="match status" value="1"/>
</dbReference>
<evidence type="ECO:0000256" key="1">
    <source>
        <dbReference type="SAM" id="MobiDB-lite"/>
    </source>
</evidence>
<sequence length="207" mass="23601">MARQGSTEDPRHRRHRSGCAATRRLRYLLGLAGDYLKYLFMKRRRLLDRVARRTLALVHRHGERKNHHSWPRALMMEHEFSCADSPSPAFLAAKRLLLRSRLRSGGAAAAAAEAMPSCFGSFRAPCRSPMTTTTALDQTDASEEEGRQLETEDEEEDDDQVLVAEDGWLQCGEMLDDVDDRAEEFINMFYEQLRAQSFAATSFQYSP</sequence>
<feature type="region of interest" description="Disordered" evidence="1">
    <location>
        <begin position="130"/>
        <end position="158"/>
    </location>
</feature>
<dbReference type="EMBL" id="KT203476">
    <property type="protein sequence ID" value="AMN87054.1"/>
    <property type="molecule type" value="mRNA"/>
</dbReference>
<protein>
    <submittedName>
        <fullName evidence="2">Uncharacterized protein</fullName>
    </submittedName>
</protein>
<evidence type="ECO:0000313" key="2">
    <source>
        <dbReference type="EMBL" id="AMN87054.1"/>
    </source>
</evidence>
<dbReference type="OrthoDB" id="690316at2759"/>